<dbReference type="Proteomes" id="UP001443563">
    <property type="component" value="Unassembled WGS sequence"/>
</dbReference>
<evidence type="ECO:0000256" key="4">
    <source>
        <dbReference type="ARBA" id="ARBA00023242"/>
    </source>
</evidence>
<dbReference type="EMBL" id="JBAMZM010000031">
    <property type="protein sequence ID" value="KAL0500218.1"/>
    <property type="molecule type" value="Genomic_DNA"/>
</dbReference>
<dbReference type="PANTHER" id="PTHR21213">
    <property type="entry name" value="GEO09665P1-RELATED"/>
    <property type="match status" value="1"/>
</dbReference>
<evidence type="ECO:0000256" key="5">
    <source>
        <dbReference type="SAM" id="MobiDB-lite"/>
    </source>
</evidence>
<keyword evidence="4" id="KW-0539">Nucleus</keyword>
<keyword evidence="3" id="KW-0963">Cytoplasm</keyword>
<dbReference type="SUPFAM" id="SSF118359">
    <property type="entry name" value="Expressed protein At2g23090/F21P24.15"/>
    <property type="match status" value="1"/>
</dbReference>
<dbReference type="GO" id="GO:0005737">
    <property type="term" value="C:cytoplasm"/>
    <property type="evidence" value="ECO:0007669"/>
    <property type="project" value="UniProtKB-SubCell"/>
</dbReference>
<protein>
    <submittedName>
        <fullName evidence="7">Uncharacterized protein</fullName>
    </submittedName>
</protein>
<sequence>MGGKAKPTKHSAAETARKNHLATTNMGGGSAGLADRKGGAAGHSKFICKVCMAQAPDLKSMRIHFESRHPHETFSEADFEDLHEKYGGSTKGIAVHGSLKKDKKKDE</sequence>
<evidence type="ECO:0000313" key="7">
    <source>
        <dbReference type="EMBL" id="KAL0521735.1"/>
    </source>
</evidence>
<comment type="subcellular location">
    <subcellularLocation>
        <location evidence="2">Cytoplasm</location>
    </subcellularLocation>
    <subcellularLocation>
        <location evidence="1">Nucleus</location>
    </subcellularLocation>
</comment>
<proteinExistence type="predicted"/>
<evidence type="ECO:0000256" key="3">
    <source>
        <dbReference type="ARBA" id="ARBA00022490"/>
    </source>
</evidence>
<comment type="caution">
    <text evidence="7">The sequence shown here is derived from an EMBL/GenBank/DDBJ whole genome shotgun (WGS) entry which is preliminary data.</text>
</comment>
<dbReference type="InterPro" id="IPR026939">
    <property type="entry name" value="ZNF706/At2g23090_sf"/>
</dbReference>
<evidence type="ECO:0000256" key="1">
    <source>
        <dbReference type="ARBA" id="ARBA00004123"/>
    </source>
</evidence>
<accession>A0AAW3BKI8</accession>
<evidence type="ECO:0000313" key="9">
    <source>
        <dbReference type="Proteomes" id="UP001500493"/>
    </source>
</evidence>
<dbReference type="PANTHER" id="PTHR21213:SF0">
    <property type="entry name" value="ZINC FINGER PROTEIN 706"/>
    <property type="match status" value="1"/>
</dbReference>
<name>A0AAW3BKI8_9TRYP</name>
<dbReference type="Gene3D" id="4.10.1050.10">
    <property type="entry name" value="At2g23090-like"/>
    <property type="match status" value="1"/>
</dbReference>
<feature type="region of interest" description="Disordered" evidence="5">
    <location>
        <begin position="1"/>
        <end position="30"/>
    </location>
</feature>
<dbReference type="EMBL" id="JBAMZJ010000031">
    <property type="protein sequence ID" value="KAL0521735.1"/>
    <property type="molecule type" value="Genomic_DNA"/>
</dbReference>
<organism evidence="7 9">
    <name type="scientific">Leishmania shawi</name>
    <dbReference type="NCBI Taxonomy" id="5680"/>
    <lineage>
        <taxon>Eukaryota</taxon>
        <taxon>Discoba</taxon>
        <taxon>Euglenozoa</taxon>
        <taxon>Kinetoplastea</taxon>
        <taxon>Metakinetoplastina</taxon>
        <taxon>Trypanosomatida</taxon>
        <taxon>Trypanosomatidae</taxon>
        <taxon>Leishmaniinae</taxon>
        <taxon>Leishmania</taxon>
        <taxon>Leishmania guyanensis species complex</taxon>
    </lineage>
</organism>
<dbReference type="GO" id="GO:0005634">
    <property type="term" value="C:nucleus"/>
    <property type="evidence" value="ECO:0007669"/>
    <property type="project" value="UniProtKB-SubCell"/>
</dbReference>
<dbReference type="Proteomes" id="UP001500493">
    <property type="component" value="Unassembled WGS sequence"/>
</dbReference>
<evidence type="ECO:0000313" key="8">
    <source>
        <dbReference type="Proteomes" id="UP001443563"/>
    </source>
</evidence>
<gene>
    <name evidence="6" type="ORF">Q4I29_005636</name>
    <name evidence="7" type="ORF">Q4I32_005702</name>
</gene>
<dbReference type="InterPro" id="IPR045230">
    <property type="entry name" value="MBS1/2-like"/>
</dbReference>
<dbReference type="AlphaFoldDB" id="A0AAW3BKI8"/>
<evidence type="ECO:0000256" key="2">
    <source>
        <dbReference type="ARBA" id="ARBA00004496"/>
    </source>
</evidence>
<reference evidence="7 8" key="1">
    <citation type="submission" date="2024-02" db="EMBL/GenBank/DDBJ databases">
        <title>FIRST GENOME SEQUENCES OF Leishmania (Viannia) shawi, Leishmania (Viannia) lindenbergi AND Leishmania (Viannia) utingensis.</title>
        <authorList>
            <person name="Resadore F."/>
            <person name="Custodio M.G.F."/>
            <person name="Boite M.C."/>
            <person name="Cupolillo E."/>
            <person name="Ferreira G.E.M."/>
        </authorList>
    </citation>
    <scope>NUCLEOTIDE SEQUENCE</scope>
    <source>
        <strain evidence="6 8">MCEB/BR/1984/M8408</strain>
        <strain evidence="7">MHOM/BR/2013/18 LTA MLF</strain>
    </source>
</reference>
<evidence type="ECO:0000313" key="6">
    <source>
        <dbReference type="EMBL" id="KAL0500218.1"/>
    </source>
</evidence>
<keyword evidence="8" id="KW-1185">Reference proteome</keyword>